<evidence type="ECO:0000256" key="3">
    <source>
        <dbReference type="ARBA" id="ARBA00023163"/>
    </source>
</evidence>
<dbReference type="RefSeq" id="WP_011523505.1">
    <property type="nucleotide sequence ID" value="NC_008009.1"/>
</dbReference>
<keyword evidence="7" id="KW-1185">Reference proteome</keyword>
<dbReference type="InterPro" id="IPR014710">
    <property type="entry name" value="RmlC-like_jellyroll"/>
</dbReference>
<dbReference type="InterPro" id="IPR050397">
    <property type="entry name" value="Env_Response_Regulators"/>
</dbReference>
<evidence type="ECO:0000259" key="4">
    <source>
        <dbReference type="Pfam" id="PF00027"/>
    </source>
</evidence>
<dbReference type="InterPro" id="IPR018490">
    <property type="entry name" value="cNMP-bd_dom_sf"/>
</dbReference>
<reference evidence="6 7" key="1">
    <citation type="journal article" date="2009" name="Appl. Environ. Microbiol.">
        <title>Three genomes from the phylum Acidobacteria provide insight into the lifestyles of these microorganisms in soils.</title>
        <authorList>
            <person name="Ward N.L."/>
            <person name="Challacombe J.F."/>
            <person name="Janssen P.H."/>
            <person name="Henrissat B."/>
            <person name="Coutinho P.M."/>
            <person name="Wu M."/>
            <person name="Xie G."/>
            <person name="Haft D.H."/>
            <person name="Sait M."/>
            <person name="Badger J."/>
            <person name="Barabote R.D."/>
            <person name="Bradley B."/>
            <person name="Brettin T.S."/>
            <person name="Brinkac L.M."/>
            <person name="Bruce D."/>
            <person name="Creasy T."/>
            <person name="Daugherty S.C."/>
            <person name="Davidsen T.M."/>
            <person name="DeBoy R.T."/>
            <person name="Detter J.C."/>
            <person name="Dodson R.J."/>
            <person name="Durkin A.S."/>
            <person name="Ganapathy A."/>
            <person name="Gwinn-Giglio M."/>
            <person name="Han C.S."/>
            <person name="Khouri H."/>
            <person name="Kiss H."/>
            <person name="Kothari S.P."/>
            <person name="Madupu R."/>
            <person name="Nelson K.E."/>
            <person name="Nelson W.C."/>
            <person name="Paulsen I."/>
            <person name="Penn K."/>
            <person name="Ren Q."/>
            <person name="Rosovitz M.J."/>
            <person name="Selengut J.D."/>
            <person name="Shrivastava S."/>
            <person name="Sullivan S.A."/>
            <person name="Tapia R."/>
            <person name="Thompson L.S."/>
            <person name="Watkins K.L."/>
            <person name="Yang Q."/>
            <person name="Yu C."/>
            <person name="Zafar N."/>
            <person name="Zhou L."/>
            <person name="Kuske C.R."/>
        </authorList>
    </citation>
    <scope>NUCLEOTIDE SEQUENCE [LARGE SCALE GENOMIC DNA]</scope>
    <source>
        <strain evidence="6 7">Ellin345</strain>
    </source>
</reference>
<evidence type="ECO:0000256" key="2">
    <source>
        <dbReference type="ARBA" id="ARBA00023125"/>
    </source>
</evidence>
<accession>Q1IN46</accession>
<dbReference type="SUPFAM" id="SSF46785">
    <property type="entry name" value="Winged helix' DNA-binding domain"/>
    <property type="match status" value="1"/>
</dbReference>
<name>Q1IN46_KORVE</name>
<proteinExistence type="predicted"/>
<dbReference type="PANTHER" id="PTHR24567:SF74">
    <property type="entry name" value="HTH-TYPE TRANSCRIPTIONAL REGULATOR ARCR"/>
    <property type="match status" value="1"/>
</dbReference>
<dbReference type="InterPro" id="IPR036388">
    <property type="entry name" value="WH-like_DNA-bd_sf"/>
</dbReference>
<dbReference type="InterPro" id="IPR012318">
    <property type="entry name" value="HTH_CRP"/>
</dbReference>
<keyword evidence="2" id="KW-0238">DNA-binding</keyword>
<feature type="domain" description="Cyclic nucleotide-binding" evidence="4">
    <location>
        <begin position="35"/>
        <end position="113"/>
    </location>
</feature>
<dbReference type="eggNOG" id="COG0664">
    <property type="taxonomic scope" value="Bacteria"/>
</dbReference>
<feature type="domain" description="HTH crp-type" evidence="5">
    <location>
        <begin position="153"/>
        <end position="216"/>
    </location>
</feature>
<evidence type="ECO:0000313" key="6">
    <source>
        <dbReference type="EMBL" id="ABF41704.1"/>
    </source>
</evidence>
<dbReference type="GO" id="GO:0003700">
    <property type="term" value="F:DNA-binding transcription factor activity"/>
    <property type="evidence" value="ECO:0007669"/>
    <property type="project" value="TreeGrafter"/>
</dbReference>
<dbReference type="AlphaFoldDB" id="Q1IN46"/>
<evidence type="ECO:0000313" key="7">
    <source>
        <dbReference type="Proteomes" id="UP000002432"/>
    </source>
</evidence>
<dbReference type="InterPro" id="IPR036390">
    <property type="entry name" value="WH_DNA-bd_sf"/>
</dbReference>
<dbReference type="EnsemblBacteria" id="ABF41704">
    <property type="protein sequence ID" value="ABF41704"/>
    <property type="gene ID" value="Acid345_2703"/>
</dbReference>
<organism evidence="6 7">
    <name type="scientific">Koribacter versatilis (strain Ellin345)</name>
    <dbReference type="NCBI Taxonomy" id="204669"/>
    <lineage>
        <taxon>Bacteria</taxon>
        <taxon>Pseudomonadati</taxon>
        <taxon>Acidobacteriota</taxon>
        <taxon>Terriglobia</taxon>
        <taxon>Terriglobales</taxon>
        <taxon>Candidatus Korobacteraceae</taxon>
        <taxon>Candidatus Korobacter</taxon>
    </lineage>
</organism>
<dbReference type="SUPFAM" id="SSF51206">
    <property type="entry name" value="cAMP-binding domain-like"/>
    <property type="match status" value="1"/>
</dbReference>
<evidence type="ECO:0000256" key="1">
    <source>
        <dbReference type="ARBA" id="ARBA00023015"/>
    </source>
</evidence>
<dbReference type="GO" id="GO:0005829">
    <property type="term" value="C:cytosol"/>
    <property type="evidence" value="ECO:0007669"/>
    <property type="project" value="TreeGrafter"/>
</dbReference>
<dbReference type="CDD" id="cd00038">
    <property type="entry name" value="CAP_ED"/>
    <property type="match status" value="1"/>
</dbReference>
<dbReference type="GO" id="GO:0003677">
    <property type="term" value="F:DNA binding"/>
    <property type="evidence" value="ECO:0007669"/>
    <property type="project" value="UniProtKB-KW"/>
</dbReference>
<dbReference type="Pfam" id="PF13545">
    <property type="entry name" value="HTH_Crp_2"/>
    <property type="match status" value="1"/>
</dbReference>
<evidence type="ECO:0000259" key="5">
    <source>
        <dbReference type="Pfam" id="PF13545"/>
    </source>
</evidence>
<dbReference type="KEGG" id="aba:Acid345_2703"/>
<dbReference type="HOGENOM" id="CLU_077340_0_0_0"/>
<protein>
    <submittedName>
        <fullName evidence="6">Cyclic nucleotide-binding protein</fullName>
    </submittedName>
</protein>
<dbReference type="PANTHER" id="PTHR24567">
    <property type="entry name" value="CRP FAMILY TRANSCRIPTIONAL REGULATORY PROTEIN"/>
    <property type="match status" value="1"/>
</dbReference>
<dbReference type="Pfam" id="PF00027">
    <property type="entry name" value="cNMP_binding"/>
    <property type="match status" value="1"/>
</dbReference>
<keyword evidence="3" id="KW-0804">Transcription</keyword>
<sequence>MSHHIAHIGPENAILHSLPAFQAGEFRAELEHVDLPLGEVLIEAGAAIPFVYFPNQGVASVLIVLANGGSVEVGMIDRYGLVGARPWFDPTQSHHQVVVQAAVQGYRIKTSLFNGHAEGAGMGSPAMVDFSYLYPLQIAQTAACNRLHAADRRLARWLLMMDDRMTGAMEMTQEFLGFMLGTRRSTVNYAANVLQEKKTIALSRNRILIINRAQLELSACECYVGLREIDLKRGIIRVPLTSPNRN</sequence>
<dbReference type="EMBL" id="CP000360">
    <property type="protein sequence ID" value="ABF41704.1"/>
    <property type="molecule type" value="Genomic_DNA"/>
</dbReference>
<dbReference type="InterPro" id="IPR000595">
    <property type="entry name" value="cNMP-bd_dom"/>
</dbReference>
<dbReference type="Gene3D" id="1.10.10.10">
    <property type="entry name" value="Winged helix-like DNA-binding domain superfamily/Winged helix DNA-binding domain"/>
    <property type="match status" value="1"/>
</dbReference>
<gene>
    <name evidence="6" type="ordered locus">Acid345_2703</name>
</gene>
<dbReference type="STRING" id="204669.Acid345_2703"/>
<keyword evidence="1" id="KW-0805">Transcription regulation</keyword>
<dbReference type="Gene3D" id="2.60.120.10">
    <property type="entry name" value="Jelly Rolls"/>
    <property type="match status" value="1"/>
</dbReference>
<dbReference type="Proteomes" id="UP000002432">
    <property type="component" value="Chromosome"/>
</dbReference>